<sequence length="65" mass="7160">MVEQRREPSLSLGEVLVQTGELTGGLLGVLRRDVRPLPKFRGVRLRSARAMTPDPLHGINGRTAQ</sequence>
<evidence type="ECO:0000313" key="2">
    <source>
        <dbReference type="Proteomes" id="UP000236569"/>
    </source>
</evidence>
<evidence type="ECO:0000313" key="1">
    <source>
        <dbReference type="EMBL" id="GBF04723.1"/>
    </source>
</evidence>
<accession>A0A2I9CSQ3</accession>
<protein>
    <submittedName>
        <fullName evidence="1">Uncharacterized protein</fullName>
    </submittedName>
</protein>
<gene>
    <name evidence="1" type="ORF">DAERI_020320</name>
</gene>
<keyword evidence="2" id="KW-1185">Reference proteome</keyword>
<organism evidence="1 2">
    <name type="scientific">Deinococcus aerius</name>
    <dbReference type="NCBI Taxonomy" id="200253"/>
    <lineage>
        <taxon>Bacteria</taxon>
        <taxon>Thermotogati</taxon>
        <taxon>Deinococcota</taxon>
        <taxon>Deinococci</taxon>
        <taxon>Deinococcales</taxon>
        <taxon>Deinococcaceae</taxon>
        <taxon>Deinococcus</taxon>
    </lineage>
</organism>
<proteinExistence type="predicted"/>
<comment type="caution">
    <text evidence="1">The sequence shown here is derived from an EMBL/GenBank/DDBJ whole genome shotgun (WGS) entry which is preliminary data.</text>
</comment>
<dbReference type="EMBL" id="BFAG01000002">
    <property type="protein sequence ID" value="GBF04723.1"/>
    <property type="molecule type" value="Genomic_DNA"/>
</dbReference>
<reference evidence="2" key="1">
    <citation type="submission" date="2018-01" db="EMBL/GenBank/DDBJ databases">
        <title>Draft Genome Sequence of the Radioresistant Bacterium Deinococcus aerius TR0125, Isolated from the Higher Atmosphere above Japan.</title>
        <authorList>
            <person name="Satoh K."/>
            <person name="Arai H."/>
            <person name="Sanzen T."/>
            <person name="Kawaguchi Y."/>
            <person name="Hayashi H."/>
            <person name="Yokobori S."/>
            <person name="Yamagishi A."/>
            <person name="Oono Y."/>
            <person name="Narumi I."/>
        </authorList>
    </citation>
    <scope>NUCLEOTIDE SEQUENCE [LARGE SCALE GENOMIC DNA]</scope>
    <source>
        <strain evidence="2">TR0125</strain>
    </source>
</reference>
<dbReference type="Proteomes" id="UP000236569">
    <property type="component" value="Unassembled WGS sequence"/>
</dbReference>
<dbReference type="AlphaFoldDB" id="A0A2I9CSQ3"/>
<name>A0A2I9CSQ3_9DEIO</name>